<comment type="similarity">
    <text evidence="1">Belongs to the carbohydrate kinase PfkB family.</text>
</comment>
<dbReference type="Pfam" id="PF00294">
    <property type="entry name" value="PfkB"/>
    <property type="match status" value="1"/>
</dbReference>
<evidence type="ECO:0000256" key="5">
    <source>
        <dbReference type="ARBA" id="ARBA00022840"/>
    </source>
</evidence>
<evidence type="ECO:0000256" key="4">
    <source>
        <dbReference type="ARBA" id="ARBA00022777"/>
    </source>
</evidence>
<dbReference type="PANTHER" id="PTHR46566">
    <property type="entry name" value="1-PHOSPHOFRUCTOKINASE-RELATED"/>
    <property type="match status" value="1"/>
</dbReference>
<dbReference type="PANTHER" id="PTHR46566:SF5">
    <property type="entry name" value="1-PHOSPHOFRUCTOKINASE"/>
    <property type="match status" value="1"/>
</dbReference>
<dbReference type="Gene3D" id="3.40.1190.20">
    <property type="match status" value="1"/>
</dbReference>
<dbReference type="PRINTS" id="PR00990">
    <property type="entry name" value="RIBOKINASE"/>
</dbReference>
<evidence type="ECO:0000256" key="2">
    <source>
        <dbReference type="ARBA" id="ARBA00022679"/>
    </source>
</evidence>
<dbReference type="RefSeq" id="WP_093618092.1">
    <property type="nucleotide sequence ID" value="NZ_BOMT01000052.1"/>
</dbReference>
<evidence type="ECO:0000256" key="3">
    <source>
        <dbReference type="ARBA" id="ARBA00022741"/>
    </source>
</evidence>
<organism evidence="8 9">
    <name type="scientific">Actinoplanes philippinensis</name>
    <dbReference type="NCBI Taxonomy" id="35752"/>
    <lineage>
        <taxon>Bacteria</taxon>
        <taxon>Bacillati</taxon>
        <taxon>Actinomycetota</taxon>
        <taxon>Actinomycetes</taxon>
        <taxon>Micromonosporales</taxon>
        <taxon>Micromonosporaceae</taxon>
        <taxon>Actinoplanes</taxon>
    </lineage>
</organism>
<name>A0A1I2I8U3_9ACTN</name>
<accession>A0A1I2I8U3</accession>
<dbReference type="SUPFAM" id="SSF53613">
    <property type="entry name" value="Ribokinase-like"/>
    <property type="match status" value="1"/>
</dbReference>
<evidence type="ECO:0000313" key="8">
    <source>
        <dbReference type="EMBL" id="SFF37527.1"/>
    </source>
</evidence>
<evidence type="ECO:0000259" key="7">
    <source>
        <dbReference type="Pfam" id="PF00294"/>
    </source>
</evidence>
<dbReference type="PIRSF" id="PIRSF000535">
    <property type="entry name" value="1PFK/6PFK/LacC"/>
    <property type="match status" value="1"/>
</dbReference>
<protein>
    <submittedName>
        <fullName evidence="8">1-phosphofructokinase/tagatose 6-phosphate kinase</fullName>
    </submittedName>
</protein>
<dbReference type="InterPro" id="IPR002139">
    <property type="entry name" value="Ribo/fructo_kinase"/>
</dbReference>
<dbReference type="InterPro" id="IPR011611">
    <property type="entry name" value="PfkB_dom"/>
</dbReference>
<dbReference type="InterPro" id="IPR029056">
    <property type="entry name" value="Ribokinase-like"/>
</dbReference>
<feature type="domain" description="Carbohydrate kinase PfkB" evidence="7">
    <location>
        <begin position="8"/>
        <end position="290"/>
    </location>
</feature>
<reference evidence="8 9" key="1">
    <citation type="submission" date="2016-10" db="EMBL/GenBank/DDBJ databases">
        <authorList>
            <person name="de Groot N.N."/>
        </authorList>
    </citation>
    <scope>NUCLEOTIDE SEQUENCE [LARGE SCALE GENOMIC DNA]</scope>
    <source>
        <strain evidence="8 9">DSM 43019</strain>
    </source>
</reference>
<keyword evidence="9" id="KW-1185">Reference proteome</keyword>
<evidence type="ECO:0000256" key="1">
    <source>
        <dbReference type="ARBA" id="ARBA00010688"/>
    </source>
</evidence>
<dbReference type="GO" id="GO:0005829">
    <property type="term" value="C:cytosol"/>
    <property type="evidence" value="ECO:0007669"/>
    <property type="project" value="TreeGrafter"/>
</dbReference>
<keyword evidence="4 8" id="KW-0418">Kinase</keyword>
<dbReference type="OrthoDB" id="9801219at2"/>
<sequence>MTRVVTVTLNPALDITYDVAALATGESVRVGAVRSRPGGKGVNVAAVVRQLGGDSLAIAPTTRTGPDPFRAALDRIGLAHRLIPSFDEVRRTVAVVAADGTTTVLLEPGSPAGPDTAHAITAAVSDELAHADTLVVSGSLPPGLPDDLPARLVKAAGDIPVIADVSGPALRAAAGSGAVLTPNTDELADLAGHRPDSTAEAAALGRRLLDDGAAAVVVTLGSAGAVAVTPAGAWFARTAEIVTGNPTGAGDAAAAALALHLATRRPSWADALADAVATSAACVLRPVAGEIDLPARARWRDTITVEELW</sequence>
<evidence type="ECO:0000256" key="6">
    <source>
        <dbReference type="PIRNR" id="PIRNR000535"/>
    </source>
</evidence>
<dbReference type="NCBIfam" id="TIGR03168">
    <property type="entry name" value="1-PFK"/>
    <property type="match status" value="1"/>
</dbReference>
<dbReference type="GO" id="GO:0005524">
    <property type="term" value="F:ATP binding"/>
    <property type="evidence" value="ECO:0007669"/>
    <property type="project" value="UniProtKB-KW"/>
</dbReference>
<dbReference type="AlphaFoldDB" id="A0A1I2I8U3"/>
<dbReference type="InterPro" id="IPR017583">
    <property type="entry name" value="Tagatose/fructose_Pkinase"/>
</dbReference>
<dbReference type="GO" id="GO:0008443">
    <property type="term" value="F:phosphofructokinase activity"/>
    <property type="evidence" value="ECO:0007669"/>
    <property type="project" value="TreeGrafter"/>
</dbReference>
<evidence type="ECO:0000313" key="9">
    <source>
        <dbReference type="Proteomes" id="UP000199645"/>
    </source>
</evidence>
<dbReference type="Proteomes" id="UP000199645">
    <property type="component" value="Unassembled WGS sequence"/>
</dbReference>
<proteinExistence type="inferred from homology"/>
<dbReference type="EMBL" id="FONV01000009">
    <property type="protein sequence ID" value="SFF37527.1"/>
    <property type="molecule type" value="Genomic_DNA"/>
</dbReference>
<keyword evidence="2 6" id="KW-0808">Transferase</keyword>
<keyword evidence="3" id="KW-0547">Nucleotide-binding</keyword>
<dbReference type="STRING" id="35752.SAMN05421541_109332"/>
<keyword evidence="5" id="KW-0067">ATP-binding</keyword>
<gene>
    <name evidence="8" type="ORF">SAMN05421541_109332</name>
</gene>